<feature type="transmembrane region" description="Helical" evidence="5">
    <location>
        <begin position="13"/>
        <end position="31"/>
    </location>
</feature>
<evidence type="ECO:0000256" key="3">
    <source>
        <dbReference type="ARBA" id="ARBA00022989"/>
    </source>
</evidence>
<dbReference type="InterPro" id="IPR050768">
    <property type="entry name" value="UPF0353/GerABKA_families"/>
</dbReference>
<dbReference type="SMART" id="SM00327">
    <property type="entry name" value="VWA"/>
    <property type="match status" value="1"/>
</dbReference>
<dbReference type="InterPro" id="IPR036465">
    <property type="entry name" value="vWFA_dom_sf"/>
</dbReference>
<organism evidence="7 8">
    <name type="scientific">Aquirufa avitistagni</name>
    <dbReference type="NCBI Taxonomy" id="3104728"/>
    <lineage>
        <taxon>Bacteria</taxon>
        <taxon>Pseudomonadati</taxon>
        <taxon>Bacteroidota</taxon>
        <taxon>Cytophagia</taxon>
        <taxon>Cytophagales</taxon>
        <taxon>Flectobacillaceae</taxon>
        <taxon>Aquirufa</taxon>
    </lineage>
</organism>
<reference evidence="7 8" key="1">
    <citation type="submission" date="2024-03" db="EMBL/GenBank/DDBJ databases">
        <title>Aquirufa genome sequencing.</title>
        <authorList>
            <person name="Pitt A."/>
            <person name="Hahn M.W."/>
        </authorList>
    </citation>
    <scope>NUCLEOTIDE SEQUENCE [LARGE SCALE GENOMIC DNA]</scope>
    <source>
        <strain evidence="7 8">OSTEICH-129V</strain>
    </source>
</reference>
<evidence type="ECO:0000313" key="8">
    <source>
        <dbReference type="Proteomes" id="UP001598138"/>
    </source>
</evidence>
<keyword evidence="8" id="KW-1185">Reference proteome</keyword>
<evidence type="ECO:0000256" key="5">
    <source>
        <dbReference type="SAM" id="Phobius"/>
    </source>
</evidence>
<keyword evidence="2 5" id="KW-0812">Transmembrane</keyword>
<dbReference type="EMBL" id="JBBKXZ010000002">
    <property type="protein sequence ID" value="MFD3394584.1"/>
    <property type="molecule type" value="Genomic_DNA"/>
</dbReference>
<sequence length="319" mass="35957">MESIFVYRWEHELFLYLLPLPLILLLIRYLIRRNSKSKVVLSFIKPIKQNKLTRLLSFIPDTVLSLCLVCLIFALADPYQVVYHQRIQQEGVEIVIAIDLSSSMLNKDVYPSRLEVAKQNAKSFIKARKYDNIAIVAFAGAPYLASPLTQDTAFLQHSIDRLQTDQIPEEGTALGDALGMSINQVREEANPKRINILISDGNNTAGNLDPLTSAALAKTFGIKVYTIAVGSQKPSLDPVDETTLRQIASKSNGRFFRATDQSTLQAIFNEIDKLEKSRKLIIRDEEHVSSAFSFFIAACAFYLLSLILKLTWIENMLED</sequence>
<dbReference type="Proteomes" id="UP001598138">
    <property type="component" value="Unassembled WGS sequence"/>
</dbReference>
<evidence type="ECO:0000259" key="6">
    <source>
        <dbReference type="PROSITE" id="PS50234"/>
    </source>
</evidence>
<comment type="caution">
    <text evidence="7">The sequence shown here is derived from an EMBL/GenBank/DDBJ whole genome shotgun (WGS) entry which is preliminary data.</text>
</comment>
<feature type="transmembrane region" description="Helical" evidence="5">
    <location>
        <begin position="52"/>
        <end position="76"/>
    </location>
</feature>
<evidence type="ECO:0000256" key="2">
    <source>
        <dbReference type="ARBA" id="ARBA00022692"/>
    </source>
</evidence>
<dbReference type="PANTHER" id="PTHR22550:SF5">
    <property type="entry name" value="LEUCINE ZIPPER PROTEIN 4"/>
    <property type="match status" value="1"/>
</dbReference>
<accession>A0ABW6DKT6</accession>
<dbReference type="SUPFAM" id="SSF53300">
    <property type="entry name" value="vWA-like"/>
    <property type="match status" value="1"/>
</dbReference>
<dbReference type="RefSeq" id="WP_377983464.1">
    <property type="nucleotide sequence ID" value="NZ_JBBKXZ010000002.1"/>
</dbReference>
<name>A0ABW6DKT6_9BACT</name>
<dbReference type="PANTHER" id="PTHR22550">
    <property type="entry name" value="SPORE GERMINATION PROTEIN"/>
    <property type="match status" value="1"/>
</dbReference>
<feature type="transmembrane region" description="Helical" evidence="5">
    <location>
        <begin position="291"/>
        <end position="312"/>
    </location>
</feature>
<evidence type="ECO:0000256" key="4">
    <source>
        <dbReference type="ARBA" id="ARBA00023136"/>
    </source>
</evidence>
<keyword evidence="3 5" id="KW-1133">Transmembrane helix</keyword>
<protein>
    <submittedName>
        <fullName evidence="7">VWA domain-containing protein</fullName>
    </submittedName>
</protein>
<dbReference type="Pfam" id="PF00092">
    <property type="entry name" value="VWA"/>
    <property type="match status" value="1"/>
</dbReference>
<proteinExistence type="predicted"/>
<keyword evidence="1" id="KW-1003">Cell membrane</keyword>
<evidence type="ECO:0000256" key="1">
    <source>
        <dbReference type="ARBA" id="ARBA00022475"/>
    </source>
</evidence>
<gene>
    <name evidence="7" type="ORF">U0R10_08125</name>
</gene>
<feature type="domain" description="VWFA" evidence="6">
    <location>
        <begin position="93"/>
        <end position="271"/>
    </location>
</feature>
<dbReference type="Gene3D" id="3.40.50.410">
    <property type="entry name" value="von Willebrand factor, type A domain"/>
    <property type="match status" value="1"/>
</dbReference>
<evidence type="ECO:0000313" key="7">
    <source>
        <dbReference type="EMBL" id="MFD3394584.1"/>
    </source>
</evidence>
<dbReference type="InterPro" id="IPR002035">
    <property type="entry name" value="VWF_A"/>
</dbReference>
<dbReference type="PROSITE" id="PS50234">
    <property type="entry name" value="VWFA"/>
    <property type="match status" value="1"/>
</dbReference>
<keyword evidence="4 5" id="KW-0472">Membrane</keyword>